<protein>
    <submittedName>
        <fullName evidence="3">(3R)-hydroxymyristoyl-ACP dehydratase</fullName>
    </submittedName>
    <submittedName>
        <fullName evidence="2">3-hydroxyacyl-ACP dehydratase</fullName>
    </submittedName>
</protein>
<evidence type="ECO:0000313" key="3">
    <source>
        <dbReference type="EMBL" id="STZ69300.1"/>
    </source>
</evidence>
<accession>A0A378U4B8</accession>
<keyword evidence="4" id="KW-1185">Reference proteome</keyword>
<evidence type="ECO:0000313" key="5">
    <source>
        <dbReference type="Proteomes" id="UP000596202"/>
    </source>
</evidence>
<organism evidence="3 4">
    <name type="scientific">Myroides odoratus</name>
    <name type="common">Flavobacterium odoratum</name>
    <dbReference type="NCBI Taxonomy" id="256"/>
    <lineage>
        <taxon>Bacteria</taxon>
        <taxon>Pseudomonadati</taxon>
        <taxon>Bacteroidota</taxon>
        <taxon>Flavobacteriia</taxon>
        <taxon>Flavobacteriales</taxon>
        <taxon>Flavobacteriaceae</taxon>
        <taxon>Myroides</taxon>
    </lineage>
</organism>
<feature type="domain" description="ApeI dehydratase-like" evidence="1">
    <location>
        <begin position="16"/>
        <end position="94"/>
    </location>
</feature>
<dbReference type="Gene3D" id="3.10.129.10">
    <property type="entry name" value="Hotdog Thioesterase"/>
    <property type="match status" value="1"/>
</dbReference>
<evidence type="ECO:0000313" key="2">
    <source>
        <dbReference type="EMBL" id="QQT99908.1"/>
    </source>
</evidence>
<evidence type="ECO:0000313" key="4">
    <source>
        <dbReference type="Proteomes" id="UP000255024"/>
    </source>
</evidence>
<proteinExistence type="predicted"/>
<dbReference type="SUPFAM" id="SSF54637">
    <property type="entry name" value="Thioesterase/thiol ester dehydrase-isomerase"/>
    <property type="match status" value="1"/>
</dbReference>
<dbReference type="Proteomes" id="UP000596202">
    <property type="component" value="Chromosome"/>
</dbReference>
<dbReference type="InterPro" id="IPR029069">
    <property type="entry name" value="HotDog_dom_sf"/>
</dbReference>
<dbReference type="InterPro" id="IPR054545">
    <property type="entry name" value="ApeI-like"/>
</dbReference>
<dbReference type="GeneID" id="93529457"/>
<sequence>MLIKDFYRVLSIQNVETGYQANIELNKDHAVFEGHFPDNPVMPGVCMIQIIKELVEEITSKTLFMQQVSNVKFMTLINPQVDHTLVVNFSVEEKEDLIKVKSSISFQDTIALKMSSVYTQK</sequence>
<evidence type="ECO:0000259" key="1">
    <source>
        <dbReference type="Pfam" id="PF22818"/>
    </source>
</evidence>
<dbReference type="AlphaFoldDB" id="A0A378U4B8"/>
<dbReference type="GO" id="GO:0016829">
    <property type="term" value="F:lyase activity"/>
    <property type="evidence" value="ECO:0007669"/>
    <property type="project" value="UniProtKB-KW"/>
</dbReference>
<dbReference type="OrthoDB" id="9772788at2"/>
<dbReference type="Pfam" id="PF22818">
    <property type="entry name" value="ApeI-like"/>
    <property type="match status" value="1"/>
</dbReference>
<dbReference type="EMBL" id="UGQL01000002">
    <property type="protein sequence ID" value="STZ69300.1"/>
    <property type="molecule type" value="Genomic_DNA"/>
</dbReference>
<name>A0A378U4B8_MYROD</name>
<reference evidence="3 4" key="1">
    <citation type="submission" date="2018-06" db="EMBL/GenBank/DDBJ databases">
        <authorList>
            <consortium name="Pathogen Informatics"/>
            <person name="Doyle S."/>
        </authorList>
    </citation>
    <scope>NUCLEOTIDE SEQUENCE [LARGE SCALE GENOMIC DNA]</scope>
    <source>
        <strain evidence="3 4">NCTC11179</strain>
    </source>
</reference>
<dbReference type="Proteomes" id="UP000255024">
    <property type="component" value="Unassembled WGS sequence"/>
</dbReference>
<gene>
    <name evidence="2" type="ORF">I6I88_17375</name>
    <name evidence="3" type="ORF">NCTC11179_02806</name>
</gene>
<dbReference type="EMBL" id="CP068108">
    <property type="protein sequence ID" value="QQT99908.1"/>
    <property type="molecule type" value="Genomic_DNA"/>
</dbReference>
<reference evidence="2 5" key="2">
    <citation type="submission" date="2021-01" db="EMBL/GenBank/DDBJ databases">
        <title>FDA dAtabase for Regulatory Grade micrObial Sequences (FDA-ARGOS): Supporting development and validation of Infectious Disease Dx tests.</title>
        <authorList>
            <person name="Sproer C."/>
            <person name="Gronow S."/>
            <person name="Severitt S."/>
            <person name="Schroder I."/>
            <person name="Tallon L."/>
            <person name="Sadzewicz L."/>
            <person name="Zhao X."/>
            <person name="Boylan J."/>
            <person name="Ott S."/>
            <person name="Bowen H."/>
            <person name="Vavikolanu K."/>
            <person name="Mehta A."/>
            <person name="Aluvathingal J."/>
            <person name="Nadendla S."/>
            <person name="Lowell S."/>
            <person name="Myers T."/>
            <person name="Yan Y."/>
            <person name="Sichtig H."/>
        </authorList>
    </citation>
    <scope>NUCLEOTIDE SEQUENCE [LARGE SCALE GENOMIC DNA]</scope>
    <source>
        <strain evidence="2 5">FDAARGOS_1131</strain>
    </source>
</reference>
<dbReference type="RefSeq" id="WP_002988575.1">
    <property type="nucleotide sequence ID" value="NZ_CP068107.1"/>
</dbReference>